<dbReference type="InterPro" id="IPR001487">
    <property type="entry name" value="Bromodomain"/>
</dbReference>
<comment type="caution">
    <text evidence="11">The sequence shown here is derived from an EMBL/GenBank/DDBJ whole genome shotgun (WGS) entry which is preliminary data.</text>
</comment>
<evidence type="ECO:0000256" key="6">
    <source>
        <dbReference type="ARBA" id="ARBA00023242"/>
    </source>
</evidence>
<evidence type="ECO:0000256" key="8">
    <source>
        <dbReference type="SAM" id="Coils"/>
    </source>
</evidence>
<evidence type="ECO:0000256" key="9">
    <source>
        <dbReference type="SAM" id="MobiDB-lite"/>
    </source>
</evidence>
<dbReference type="InterPro" id="IPR052442">
    <property type="entry name" value="Env_Response_Regulator"/>
</dbReference>
<dbReference type="PANTHER" id="PTHR46136:SF19">
    <property type="entry name" value="TRANSCRIPTION FACTOR GTE12"/>
    <property type="match status" value="1"/>
</dbReference>
<keyword evidence="2" id="KW-0805">Transcription regulation</keyword>
<name>A0A5N5JPT6_9ROSI</name>
<keyword evidence="12" id="KW-1185">Reference proteome</keyword>
<sequence>MQWISYVTQDGRLMHAMMTKIHHVGNVYHFRAKRQMAESLGQIAKFKRRYGQLENAEDVCNKCAGPEVLELKGKAFPIKEVLSLPNWSSFSLSILRSTIFRGLRFGPYLYSFLGSLLIGHCLVQCCWSYKADFGGVCWKSGVTLLSYLHLITMIASGTVIVKKLTIKIASQRIQAIPGKKFLGVEQSCSASMGENHGSQTTKQKTAMPGSRKRGPPETIECQQKRQKMDRSVTQQCSALLKSLMVHPAGWIFNKPVDPVALQIPDYFTVISNPMDLGTVKSKLGKKFYTSIDEFAADIRLTFSNAMLYNPPTNNVHRMAEELNGIFETRWKALEENWNREGPKFRSGKISSGCTTQIINAKQNGLIMPSMRCTAKPSEEKVMRGLSNASVIMEAKPTKPAEMRKSLVPNSYKGTDGGGRHACDSTNVKTLLLPVASKCGKCGSNACSCSLQIDPYHTNSDISSERSSGRDQDQHAHSTDTSKLKKSMPVTQMSKSDPDSDEAVSALDDENICATSQLTTPATDAASGDEWSSCFAVPLSPTKALRYATIKHRFADTILKAQNKAVLDKGDKADPMKMQQEKERLERWRQEEKARIEAQIRAAEAAQRKREEMEMKRQLEREREAARIALQKVEKTTEIEQNLDTLKELEMLCGCSISLNFHFGSGKIQVVKGEIGACIGSPLERLGLFIKDDIEDVDEDFLGEDGEEGEILC</sequence>
<keyword evidence="3 8" id="KW-0175">Coiled coil</keyword>
<evidence type="ECO:0000256" key="4">
    <source>
        <dbReference type="ARBA" id="ARBA00023117"/>
    </source>
</evidence>
<dbReference type="CDD" id="cd22249">
    <property type="entry name" value="UDM1_RNF168_RNF169-like"/>
    <property type="match status" value="1"/>
</dbReference>
<dbReference type="SUPFAM" id="SSF47370">
    <property type="entry name" value="Bromodomain"/>
    <property type="match status" value="1"/>
</dbReference>
<evidence type="ECO:0000313" key="12">
    <source>
        <dbReference type="Proteomes" id="UP000326939"/>
    </source>
</evidence>
<gene>
    <name evidence="11" type="ORF">DKX38_025471</name>
</gene>
<protein>
    <recommendedName>
        <fullName evidence="10">Bromo domain-containing protein</fullName>
    </recommendedName>
</protein>
<dbReference type="EMBL" id="VDCV01000016">
    <property type="protein sequence ID" value="KAB5521152.1"/>
    <property type="molecule type" value="Genomic_DNA"/>
</dbReference>
<dbReference type="PROSITE" id="PS50014">
    <property type="entry name" value="BROMODOMAIN_2"/>
    <property type="match status" value="1"/>
</dbReference>
<organism evidence="11 12">
    <name type="scientific">Salix brachista</name>
    <dbReference type="NCBI Taxonomy" id="2182728"/>
    <lineage>
        <taxon>Eukaryota</taxon>
        <taxon>Viridiplantae</taxon>
        <taxon>Streptophyta</taxon>
        <taxon>Embryophyta</taxon>
        <taxon>Tracheophyta</taxon>
        <taxon>Spermatophyta</taxon>
        <taxon>Magnoliopsida</taxon>
        <taxon>eudicotyledons</taxon>
        <taxon>Gunneridae</taxon>
        <taxon>Pentapetalae</taxon>
        <taxon>rosids</taxon>
        <taxon>fabids</taxon>
        <taxon>Malpighiales</taxon>
        <taxon>Salicaceae</taxon>
        <taxon>Saliceae</taxon>
        <taxon>Salix</taxon>
    </lineage>
</organism>
<keyword evidence="6" id="KW-0539">Nucleus</keyword>
<dbReference type="InterPro" id="IPR037377">
    <property type="entry name" value="GTE_bromo"/>
</dbReference>
<evidence type="ECO:0000256" key="3">
    <source>
        <dbReference type="ARBA" id="ARBA00023054"/>
    </source>
</evidence>
<evidence type="ECO:0000256" key="7">
    <source>
        <dbReference type="PROSITE-ProRule" id="PRU00035"/>
    </source>
</evidence>
<evidence type="ECO:0000259" key="10">
    <source>
        <dbReference type="PROSITE" id="PS50014"/>
    </source>
</evidence>
<dbReference type="Gene3D" id="1.20.920.10">
    <property type="entry name" value="Bromodomain-like"/>
    <property type="match status" value="1"/>
</dbReference>
<keyword evidence="5" id="KW-0804">Transcription</keyword>
<accession>A0A5N5JPT6</accession>
<dbReference type="Proteomes" id="UP000326939">
    <property type="component" value="Chromosome 16"/>
</dbReference>
<dbReference type="AlphaFoldDB" id="A0A5N5JPT6"/>
<dbReference type="InterPro" id="IPR036427">
    <property type="entry name" value="Bromodomain-like_sf"/>
</dbReference>
<reference evidence="12" key="1">
    <citation type="journal article" date="2019" name="Gigascience">
        <title>De novo genome assembly of the endangered Acer yangbiense, a plant species with extremely small populations endemic to Yunnan Province, China.</title>
        <authorList>
            <person name="Yang J."/>
            <person name="Wariss H.M."/>
            <person name="Tao L."/>
            <person name="Zhang R."/>
            <person name="Yun Q."/>
            <person name="Hollingsworth P."/>
            <person name="Dao Z."/>
            <person name="Luo G."/>
            <person name="Guo H."/>
            <person name="Ma Y."/>
            <person name="Sun W."/>
        </authorList>
    </citation>
    <scope>NUCLEOTIDE SEQUENCE [LARGE SCALE GENOMIC DNA]</scope>
    <source>
        <strain evidence="12">cv. br00</strain>
    </source>
</reference>
<dbReference type="Pfam" id="PF00439">
    <property type="entry name" value="Bromodomain"/>
    <property type="match status" value="1"/>
</dbReference>
<evidence type="ECO:0000256" key="2">
    <source>
        <dbReference type="ARBA" id="ARBA00023015"/>
    </source>
</evidence>
<dbReference type="PRINTS" id="PR00503">
    <property type="entry name" value="BROMODOMAIN"/>
</dbReference>
<dbReference type="CDD" id="cd05506">
    <property type="entry name" value="Bromo_plant1"/>
    <property type="match status" value="1"/>
</dbReference>
<feature type="region of interest" description="Disordered" evidence="9">
    <location>
        <begin position="459"/>
        <end position="503"/>
    </location>
</feature>
<evidence type="ECO:0000256" key="1">
    <source>
        <dbReference type="ARBA" id="ARBA00004123"/>
    </source>
</evidence>
<feature type="domain" description="Bromo" evidence="10">
    <location>
        <begin position="244"/>
        <end position="316"/>
    </location>
</feature>
<feature type="region of interest" description="Disordered" evidence="9">
    <location>
        <begin position="191"/>
        <end position="218"/>
    </location>
</feature>
<evidence type="ECO:0000256" key="5">
    <source>
        <dbReference type="ARBA" id="ARBA00023163"/>
    </source>
</evidence>
<proteinExistence type="predicted"/>
<comment type="subcellular location">
    <subcellularLocation>
        <location evidence="1">Nucleus</location>
    </subcellularLocation>
</comment>
<keyword evidence="4 7" id="KW-0103">Bromodomain</keyword>
<dbReference type="CDD" id="cd23697">
    <property type="entry name" value="At5g55125"/>
    <property type="match status" value="1"/>
</dbReference>
<feature type="compositionally biased region" description="Polar residues" evidence="9">
    <location>
        <begin position="191"/>
        <end position="204"/>
    </location>
</feature>
<dbReference type="SMART" id="SM00297">
    <property type="entry name" value="BROMO"/>
    <property type="match status" value="1"/>
</dbReference>
<evidence type="ECO:0000313" key="11">
    <source>
        <dbReference type="EMBL" id="KAB5521152.1"/>
    </source>
</evidence>
<feature type="coiled-coil region" evidence="8">
    <location>
        <begin position="588"/>
        <end position="635"/>
    </location>
</feature>
<dbReference type="GO" id="GO:0005634">
    <property type="term" value="C:nucleus"/>
    <property type="evidence" value="ECO:0007669"/>
    <property type="project" value="UniProtKB-SubCell"/>
</dbReference>
<dbReference type="PANTHER" id="PTHR46136">
    <property type="entry name" value="TRANSCRIPTION FACTOR GTE8"/>
    <property type="match status" value="1"/>
</dbReference>
<feature type="compositionally biased region" description="Basic and acidic residues" evidence="9">
    <location>
        <begin position="462"/>
        <end position="482"/>
    </location>
</feature>